<reference evidence="2 3" key="1">
    <citation type="submission" date="2019-06" db="EMBL/GenBank/DDBJ databases">
        <title>Whole genome shotgun sequence of Vibrio inusitatus NBRC 102082.</title>
        <authorList>
            <person name="Hosoyama A."/>
            <person name="Uohara A."/>
            <person name="Ohji S."/>
            <person name="Ichikawa N."/>
        </authorList>
    </citation>
    <scope>NUCLEOTIDE SEQUENCE [LARGE SCALE GENOMIC DNA]</scope>
    <source>
        <strain evidence="2 3">NBRC 102082</strain>
    </source>
</reference>
<evidence type="ECO:0000256" key="1">
    <source>
        <dbReference type="SAM" id="Phobius"/>
    </source>
</evidence>
<evidence type="ECO:0000313" key="3">
    <source>
        <dbReference type="Proteomes" id="UP000318717"/>
    </source>
</evidence>
<keyword evidence="1" id="KW-0472">Membrane</keyword>
<organism evidence="2 3">
    <name type="scientific">Vibrio inusitatus NBRC 102082</name>
    <dbReference type="NCBI Taxonomy" id="1219070"/>
    <lineage>
        <taxon>Bacteria</taxon>
        <taxon>Pseudomonadati</taxon>
        <taxon>Pseudomonadota</taxon>
        <taxon>Gammaproteobacteria</taxon>
        <taxon>Vibrionales</taxon>
        <taxon>Vibrionaceae</taxon>
        <taxon>Vibrio</taxon>
    </lineage>
</organism>
<accession>A0A4Y3HSV1</accession>
<dbReference type="AlphaFoldDB" id="A0A4Y3HSV1"/>
<keyword evidence="1" id="KW-0812">Transmembrane</keyword>
<name>A0A4Y3HSV1_9VIBR</name>
<protein>
    <submittedName>
        <fullName evidence="2">Uncharacterized protein</fullName>
    </submittedName>
</protein>
<feature type="transmembrane region" description="Helical" evidence="1">
    <location>
        <begin position="37"/>
        <end position="59"/>
    </location>
</feature>
<dbReference type="EMBL" id="BJLF01000003">
    <property type="protein sequence ID" value="GEA50138.1"/>
    <property type="molecule type" value="Genomic_DNA"/>
</dbReference>
<keyword evidence="3" id="KW-1185">Reference proteome</keyword>
<feature type="transmembrane region" description="Helical" evidence="1">
    <location>
        <begin position="6"/>
        <end position="25"/>
    </location>
</feature>
<dbReference type="RefSeq" id="WP_119010571.1">
    <property type="nucleotide sequence ID" value="NZ_BJLF01000003.1"/>
</dbReference>
<proteinExistence type="predicted"/>
<dbReference type="Proteomes" id="UP000318717">
    <property type="component" value="Unassembled WGS sequence"/>
</dbReference>
<evidence type="ECO:0000313" key="2">
    <source>
        <dbReference type="EMBL" id="GEA50138.1"/>
    </source>
</evidence>
<gene>
    <name evidence="2" type="ORF">VIN01S_09420</name>
</gene>
<keyword evidence="1" id="KW-1133">Transmembrane helix</keyword>
<comment type="caution">
    <text evidence="2">The sequence shown here is derived from an EMBL/GenBank/DDBJ whole genome shotgun (WGS) entry which is preliminary data.</text>
</comment>
<sequence length="61" mass="6920">MPRFVQILQIIVAVVIGGFLCYDLILNGIAIFHEKYITITIVLTLLLELALFVIFKLIVDD</sequence>